<sequence>MTDIAMGDGSCVGDGTKLVNGSDEAILAEALGQLEAVEWIERLQIQRAAVEMDAQATDLSFWFPMSLKCEEVENLRFKLRSYKSASRSY</sequence>
<name>A0A392QDR1_9FABA</name>
<dbReference type="EMBL" id="LXQA010127250">
    <property type="protein sequence ID" value="MCI21870.1"/>
    <property type="molecule type" value="Genomic_DNA"/>
</dbReference>
<keyword evidence="2" id="KW-1185">Reference proteome</keyword>
<proteinExistence type="predicted"/>
<evidence type="ECO:0000313" key="1">
    <source>
        <dbReference type="EMBL" id="MCI21870.1"/>
    </source>
</evidence>
<dbReference type="Proteomes" id="UP000265520">
    <property type="component" value="Unassembled WGS sequence"/>
</dbReference>
<organism evidence="1 2">
    <name type="scientific">Trifolium medium</name>
    <dbReference type="NCBI Taxonomy" id="97028"/>
    <lineage>
        <taxon>Eukaryota</taxon>
        <taxon>Viridiplantae</taxon>
        <taxon>Streptophyta</taxon>
        <taxon>Embryophyta</taxon>
        <taxon>Tracheophyta</taxon>
        <taxon>Spermatophyta</taxon>
        <taxon>Magnoliopsida</taxon>
        <taxon>eudicotyledons</taxon>
        <taxon>Gunneridae</taxon>
        <taxon>Pentapetalae</taxon>
        <taxon>rosids</taxon>
        <taxon>fabids</taxon>
        <taxon>Fabales</taxon>
        <taxon>Fabaceae</taxon>
        <taxon>Papilionoideae</taxon>
        <taxon>50 kb inversion clade</taxon>
        <taxon>NPAAA clade</taxon>
        <taxon>Hologalegina</taxon>
        <taxon>IRL clade</taxon>
        <taxon>Trifolieae</taxon>
        <taxon>Trifolium</taxon>
    </lineage>
</organism>
<accession>A0A392QDR1</accession>
<dbReference type="AlphaFoldDB" id="A0A392QDR1"/>
<reference evidence="1 2" key="1">
    <citation type="journal article" date="2018" name="Front. Plant Sci.">
        <title>Red Clover (Trifolium pratense) and Zigzag Clover (T. medium) - A Picture of Genomic Similarities and Differences.</title>
        <authorList>
            <person name="Dluhosova J."/>
            <person name="Istvanek J."/>
            <person name="Nedelnik J."/>
            <person name="Repkova J."/>
        </authorList>
    </citation>
    <scope>NUCLEOTIDE SEQUENCE [LARGE SCALE GENOMIC DNA]</scope>
    <source>
        <strain evidence="2">cv. 10/8</strain>
        <tissue evidence="1">Leaf</tissue>
    </source>
</reference>
<evidence type="ECO:0000313" key="2">
    <source>
        <dbReference type="Proteomes" id="UP000265520"/>
    </source>
</evidence>
<protein>
    <submittedName>
        <fullName evidence="1">Uncharacterized protein</fullName>
    </submittedName>
</protein>
<comment type="caution">
    <text evidence="1">The sequence shown here is derived from an EMBL/GenBank/DDBJ whole genome shotgun (WGS) entry which is preliminary data.</text>
</comment>